<evidence type="ECO:0000256" key="1">
    <source>
        <dbReference type="ARBA" id="ARBA00093300"/>
    </source>
</evidence>
<evidence type="ECO:0000259" key="2">
    <source>
        <dbReference type="PROSITE" id="PS51269"/>
    </source>
</evidence>
<dbReference type="OMA" id="LDWRMDI"/>
<gene>
    <name evidence="3" type="ORF">DLAC_08768</name>
</gene>
<protein>
    <recommendedName>
        <fullName evidence="2">COMM domain-containing protein</fullName>
    </recommendedName>
</protein>
<proteinExistence type="predicted"/>
<feature type="domain" description="COMM" evidence="2">
    <location>
        <begin position="13"/>
        <end position="83"/>
    </location>
</feature>
<dbReference type="InParanoid" id="A0A151Z8B3"/>
<dbReference type="EMBL" id="LODT01000037">
    <property type="protein sequence ID" value="KYQ90175.1"/>
    <property type="molecule type" value="Genomic_DNA"/>
</dbReference>
<dbReference type="InterPro" id="IPR037360">
    <property type="entry name" value="COMMD9"/>
</dbReference>
<evidence type="ECO:0000313" key="4">
    <source>
        <dbReference type="Proteomes" id="UP000076078"/>
    </source>
</evidence>
<reference evidence="3 4" key="1">
    <citation type="submission" date="2015-12" db="EMBL/GenBank/DDBJ databases">
        <title>Dictyostelia acquired genes for synthesis and detection of signals that induce cell-type specialization by lateral gene transfer from prokaryotes.</title>
        <authorList>
            <person name="Gloeckner G."/>
            <person name="Schaap P."/>
        </authorList>
    </citation>
    <scope>NUCLEOTIDE SEQUENCE [LARGE SCALE GENOMIC DNA]</scope>
    <source>
        <strain evidence="3 4">TK</strain>
    </source>
</reference>
<dbReference type="AlphaFoldDB" id="A0A151Z8B3"/>
<keyword evidence="4" id="KW-1185">Reference proteome</keyword>
<dbReference type="PROSITE" id="PS51269">
    <property type="entry name" value="COMM"/>
    <property type="match status" value="1"/>
</dbReference>
<name>A0A151Z8B3_TIELA</name>
<evidence type="ECO:0000313" key="3">
    <source>
        <dbReference type="EMBL" id="KYQ90175.1"/>
    </source>
</evidence>
<dbReference type="InterPro" id="IPR017920">
    <property type="entry name" value="COMM"/>
</dbReference>
<organism evidence="3 4">
    <name type="scientific">Tieghemostelium lacteum</name>
    <name type="common">Slime mold</name>
    <name type="synonym">Dictyostelium lacteum</name>
    <dbReference type="NCBI Taxonomy" id="361077"/>
    <lineage>
        <taxon>Eukaryota</taxon>
        <taxon>Amoebozoa</taxon>
        <taxon>Evosea</taxon>
        <taxon>Eumycetozoa</taxon>
        <taxon>Dictyostelia</taxon>
        <taxon>Dictyosteliales</taxon>
        <taxon>Raperosteliaceae</taxon>
        <taxon>Tieghemostelium</taxon>
    </lineage>
</organism>
<dbReference type="PANTHER" id="PTHR15663">
    <property type="entry name" value="COMM DOMAIN-CONTAINING PROTEIN 9"/>
    <property type="match status" value="1"/>
</dbReference>
<comment type="function">
    <text evidence="1">Scaffold protein in the commander complex that is essential for endosomal recycling of transmembrane cargos; the commander complex is composed of the CCC subcomplex and the retriever subcomplex.</text>
</comment>
<accession>A0A151Z8B3</accession>
<dbReference type="STRING" id="361077.A0A151Z8B3"/>
<dbReference type="Proteomes" id="UP000076078">
    <property type="component" value="Unassembled WGS sequence"/>
</dbReference>
<comment type="caution">
    <text evidence="3">The sequence shown here is derived from an EMBL/GenBank/DDBJ whole genome shotgun (WGS) entry which is preliminary data.</text>
</comment>
<dbReference type="Pfam" id="PF07258">
    <property type="entry name" value="COMM_domain"/>
    <property type="match status" value="1"/>
</dbReference>
<sequence length="83" mass="9370">MSENSNQTCSLPNMIDLDWRMDIKTSSDLISRMAVPTVIFKLNIEDKSQPSGSKTVIFEMNKETINTMLDGLEFVQGQLNSIK</sequence>
<dbReference type="OrthoDB" id="64318at2759"/>
<dbReference type="PANTHER" id="PTHR15663:SF4">
    <property type="entry name" value="COMM DOMAIN-CONTAINING PROTEIN 9"/>
    <property type="match status" value="1"/>
</dbReference>